<dbReference type="AlphaFoldDB" id="A0A1Q5PLL8"/>
<feature type="region of interest" description="Disordered" evidence="4">
    <location>
        <begin position="1"/>
        <end position="110"/>
    </location>
</feature>
<sequence>MDQQNPQGMGPQQPGNEGIGATQELPSYQQVINQDQNYTPAAPAPAYPQTQAQTQAQAQPQVQSAMPVPGQPQPQAQGQAQVPSQTQGAAQSPAQTQAEPQTQPQPVRGTEPVFYPQQVQMLSEPPRRRNKEKRRPGWVSLAVCTLLAGVLGSGITVGGLQAGGYLSPWGSRSVAAQQDNRETQVAPVVNAKGNAANWQAVNEAVGPTVVLIQVRAGNSGGTGSGVIIDPEGHIVTNYHVIADMVNNPDGRMQVKLADGRVLKASIVGTDKETDLAVIKLDQVPKGLTHAQFGNSNDLKVGQPVAAIGAPLELQSTMTTGIISALNRPTVVAERDRENPEGGSRVFTNAIQIDASINPGNSGGPLFDAQGRVIGINSSIISLTANAQGQAGSIGLGFAIPSDLVKKVANAIIKDGHFEHALLGIGIKGGGSVEIDGTLRTGALVGNIDENSKMGKAGLKAGDLIVGIDGMPVNDAQSLIGYVRRYTPGEQVTLEVYRDKKKLEITGPLISADAVNS</sequence>
<dbReference type="InterPro" id="IPR009003">
    <property type="entry name" value="Peptidase_S1_PA"/>
</dbReference>
<comment type="similarity">
    <text evidence="1">Belongs to the peptidase S1C family.</text>
</comment>
<evidence type="ECO:0000256" key="5">
    <source>
        <dbReference type="SAM" id="Phobius"/>
    </source>
</evidence>
<name>A0A1Q5PLL8_9ACTO</name>
<keyword evidence="5" id="KW-0472">Membrane</keyword>
<dbReference type="PROSITE" id="PS50106">
    <property type="entry name" value="PDZ"/>
    <property type="match status" value="1"/>
</dbReference>
<organism evidence="7 8">
    <name type="scientific">Boudabousia liubingyangii</name>
    <dbReference type="NCBI Taxonomy" id="1921764"/>
    <lineage>
        <taxon>Bacteria</taxon>
        <taxon>Bacillati</taxon>
        <taxon>Actinomycetota</taxon>
        <taxon>Actinomycetes</taxon>
        <taxon>Actinomycetales</taxon>
        <taxon>Actinomycetaceae</taxon>
        <taxon>Boudabousia</taxon>
    </lineage>
</organism>
<gene>
    <name evidence="7" type="ORF">BSR29_05600</name>
</gene>
<evidence type="ECO:0000256" key="4">
    <source>
        <dbReference type="SAM" id="MobiDB-lite"/>
    </source>
</evidence>
<evidence type="ECO:0000256" key="2">
    <source>
        <dbReference type="ARBA" id="ARBA00022670"/>
    </source>
</evidence>
<keyword evidence="8" id="KW-1185">Reference proteome</keyword>
<dbReference type="RefSeq" id="WP_073709314.1">
    <property type="nucleotide sequence ID" value="NZ_MQSV01000003.1"/>
</dbReference>
<feature type="compositionally biased region" description="Low complexity" evidence="4">
    <location>
        <begin position="1"/>
        <end position="16"/>
    </location>
</feature>
<evidence type="ECO:0000313" key="8">
    <source>
        <dbReference type="Proteomes" id="UP000186785"/>
    </source>
</evidence>
<dbReference type="InterPro" id="IPR001940">
    <property type="entry name" value="Peptidase_S1C"/>
</dbReference>
<feature type="domain" description="PDZ" evidence="6">
    <location>
        <begin position="408"/>
        <end position="499"/>
    </location>
</feature>
<dbReference type="Pfam" id="PF13180">
    <property type="entry name" value="PDZ_2"/>
    <property type="match status" value="1"/>
</dbReference>
<accession>A0A1Q5PLL8</accession>
<dbReference type="Pfam" id="PF13365">
    <property type="entry name" value="Trypsin_2"/>
    <property type="match status" value="1"/>
</dbReference>
<dbReference type="SUPFAM" id="SSF50494">
    <property type="entry name" value="Trypsin-like serine proteases"/>
    <property type="match status" value="1"/>
</dbReference>
<dbReference type="OrthoDB" id="9758917at2"/>
<keyword evidence="2" id="KW-0645">Protease</keyword>
<reference evidence="7 8" key="1">
    <citation type="submission" date="2016-11" db="EMBL/GenBank/DDBJ databases">
        <title>Actinomyces gypaetusis sp. nov. isolated from the vulture Gypaetus barbatus in Qinghai Tibet Plateau China.</title>
        <authorList>
            <person name="Meng X."/>
        </authorList>
    </citation>
    <scope>NUCLEOTIDE SEQUENCE [LARGE SCALE GENOMIC DNA]</scope>
    <source>
        <strain evidence="7 8">VUL4_2</strain>
    </source>
</reference>
<dbReference type="PANTHER" id="PTHR43343:SF3">
    <property type="entry name" value="PROTEASE DO-LIKE 8, CHLOROPLASTIC"/>
    <property type="match status" value="1"/>
</dbReference>
<dbReference type="InterPro" id="IPR036034">
    <property type="entry name" value="PDZ_sf"/>
</dbReference>
<feature type="transmembrane region" description="Helical" evidence="5">
    <location>
        <begin position="137"/>
        <end position="160"/>
    </location>
</feature>
<dbReference type="PRINTS" id="PR00834">
    <property type="entry name" value="PROTEASES2C"/>
</dbReference>
<feature type="compositionally biased region" description="Low complexity" evidence="4">
    <location>
        <begin position="47"/>
        <end position="61"/>
    </location>
</feature>
<feature type="compositionally biased region" description="Low complexity" evidence="4">
    <location>
        <begin position="73"/>
        <end position="106"/>
    </location>
</feature>
<dbReference type="InterPro" id="IPR051201">
    <property type="entry name" value="Chloro_Bact_Ser_Proteases"/>
</dbReference>
<dbReference type="PANTHER" id="PTHR43343">
    <property type="entry name" value="PEPTIDASE S12"/>
    <property type="match status" value="1"/>
</dbReference>
<dbReference type="Gene3D" id="2.40.10.10">
    <property type="entry name" value="Trypsin-like serine proteases"/>
    <property type="match status" value="2"/>
</dbReference>
<keyword evidence="3" id="KW-0378">Hydrolase</keyword>
<proteinExistence type="inferred from homology"/>
<evidence type="ECO:0000259" key="6">
    <source>
        <dbReference type="PROSITE" id="PS50106"/>
    </source>
</evidence>
<dbReference type="InterPro" id="IPR043504">
    <property type="entry name" value="Peptidase_S1_PA_chymotrypsin"/>
</dbReference>
<dbReference type="GO" id="GO:0004252">
    <property type="term" value="F:serine-type endopeptidase activity"/>
    <property type="evidence" value="ECO:0007669"/>
    <property type="project" value="InterPro"/>
</dbReference>
<feature type="compositionally biased region" description="Polar residues" evidence="4">
    <location>
        <begin position="24"/>
        <end position="37"/>
    </location>
</feature>
<comment type="caution">
    <text evidence="7">The sequence shown here is derived from an EMBL/GenBank/DDBJ whole genome shotgun (WGS) entry which is preliminary data.</text>
</comment>
<dbReference type="SUPFAM" id="SSF50156">
    <property type="entry name" value="PDZ domain-like"/>
    <property type="match status" value="1"/>
</dbReference>
<dbReference type="InterPro" id="IPR001478">
    <property type="entry name" value="PDZ"/>
</dbReference>
<dbReference type="SMART" id="SM00228">
    <property type="entry name" value="PDZ"/>
    <property type="match status" value="1"/>
</dbReference>
<protein>
    <recommendedName>
        <fullName evidence="6">PDZ domain-containing protein</fullName>
    </recommendedName>
</protein>
<evidence type="ECO:0000313" key="7">
    <source>
        <dbReference type="EMBL" id="OKL47954.1"/>
    </source>
</evidence>
<dbReference type="STRING" id="1921764.BSR28_05805"/>
<dbReference type="Proteomes" id="UP000186785">
    <property type="component" value="Unassembled WGS sequence"/>
</dbReference>
<keyword evidence="5" id="KW-1133">Transmembrane helix</keyword>
<dbReference type="GO" id="GO:0006508">
    <property type="term" value="P:proteolysis"/>
    <property type="evidence" value="ECO:0007669"/>
    <property type="project" value="UniProtKB-KW"/>
</dbReference>
<keyword evidence="5" id="KW-0812">Transmembrane</keyword>
<dbReference type="EMBL" id="MQSV01000003">
    <property type="protein sequence ID" value="OKL47954.1"/>
    <property type="molecule type" value="Genomic_DNA"/>
</dbReference>
<evidence type="ECO:0000256" key="3">
    <source>
        <dbReference type="ARBA" id="ARBA00022801"/>
    </source>
</evidence>
<dbReference type="Gene3D" id="2.30.42.10">
    <property type="match status" value="1"/>
</dbReference>
<evidence type="ECO:0000256" key="1">
    <source>
        <dbReference type="ARBA" id="ARBA00010541"/>
    </source>
</evidence>